<dbReference type="SUPFAM" id="SSF48508">
    <property type="entry name" value="Nuclear receptor ligand-binding domain"/>
    <property type="match status" value="1"/>
</dbReference>
<dbReference type="PROSITE" id="PS51843">
    <property type="entry name" value="NR_LBD"/>
    <property type="match status" value="1"/>
</dbReference>
<dbReference type="PANTHER" id="PTHR24081">
    <property type="entry name" value="NUCLEAR RECEPTOR SUBFAMILY 0 GROUP B"/>
    <property type="match status" value="1"/>
</dbReference>
<comment type="caution">
    <text evidence="10">The sequence shown here is derived from an EMBL/GenBank/DDBJ whole genome shotgun (WGS) entry which is preliminary data.</text>
</comment>
<evidence type="ECO:0000256" key="2">
    <source>
        <dbReference type="ARBA" id="ARBA00004496"/>
    </source>
</evidence>
<evidence type="ECO:0000256" key="4">
    <source>
        <dbReference type="ARBA" id="ARBA00023015"/>
    </source>
</evidence>
<dbReference type="SMR" id="A0A2J8NP00"/>
<dbReference type="GO" id="GO:0005737">
    <property type="term" value="C:cytoplasm"/>
    <property type="evidence" value="ECO:0007669"/>
    <property type="project" value="UniProtKB-SubCell"/>
</dbReference>
<dbReference type="Proteomes" id="UP000236370">
    <property type="component" value="Unassembled WGS sequence"/>
</dbReference>
<feature type="non-terminal residue" evidence="10">
    <location>
        <position position="1"/>
    </location>
</feature>
<reference evidence="10 11" key="1">
    <citation type="submission" date="2017-12" db="EMBL/GenBank/DDBJ databases">
        <title>High-resolution comparative analysis of great ape genomes.</title>
        <authorList>
            <person name="Pollen A."/>
            <person name="Hastie A."/>
            <person name="Hormozdiari F."/>
            <person name="Dougherty M."/>
            <person name="Liu R."/>
            <person name="Chaisson M."/>
            <person name="Hoppe E."/>
            <person name="Hill C."/>
            <person name="Pang A."/>
            <person name="Hillier L."/>
            <person name="Baker C."/>
            <person name="Armstrong J."/>
            <person name="Shendure J."/>
            <person name="Paten B."/>
            <person name="Wilson R."/>
            <person name="Chao H."/>
            <person name="Schneider V."/>
            <person name="Ventura M."/>
            <person name="Kronenberg Z."/>
            <person name="Murali S."/>
            <person name="Gordon D."/>
            <person name="Cantsilieris S."/>
            <person name="Munson K."/>
            <person name="Nelson B."/>
            <person name="Raja A."/>
            <person name="Underwood J."/>
            <person name="Diekhans M."/>
            <person name="Fiddes I."/>
            <person name="Haussler D."/>
            <person name="Eichler E."/>
        </authorList>
    </citation>
    <scope>NUCLEOTIDE SEQUENCE [LARGE SCALE GENOMIC DNA]</scope>
    <source>
        <strain evidence="10">Yerkes chimp pedigree #C0471</strain>
    </source>
</reference>
<dbReference type="AlphaFoldDB" id="A0A2J8NP00"/>
<dbReference type="PANTHER" id="PTHR24081:SF8">
    <property type="entry name" value="NR LBD DOMAIN-CONTAINING PROTEIN"/>
    <property type="match status" value="1"/>
</dbReference>
<sequence>PFYIPRQDCNTSLVRACWNELFTLGLAQCAQVMSLSTILAAIVNHLQNSIQEDKLSGDRIKQVMEHIWKLQEFCNSMAKLDIDGYEYAYLKAIVLFSPDHPGLTSTSQIEKFQEKAQMELQDYVQKTYSEDTYRTCSPESGNGKHGAEEKQNSQRTQPQKVVIWDLLLVAETF</sequence>
<evidence type="ECO:0000256" key="3">
    <source>
        <dbReference type="ARBA" id="ARBA00022490"/>
    </source>
</evidence>
<dbReference type="Gene3D" id="1.10.565.10">
    <property type="entry name" value="Retinoid X Receptor"/>
    <property type="match status" value="1"/>
</dbReference>
<keyword evidence="4" id="KW-0805">Transcription regulation</keyword>
<dbReference type="GO" id="GO:0005654">
    <property type="term" value="C:nucleoplasm"/>
    <property type="evidence" value="ECO:0007669"/>
    <property type="project" value="UniProtKB-ARBA"/>
</dbReference>
<evidence type="ECO:0000313" key="11">
    <source>
        <dbReference type="Proteomes" id="UP000236370"/>
    </source>
</evidence>
<dbReference type="InterPro" id="IPR000536">
    <property type="entry name" value="Nucl_hrmn_rcpt_lig-bd"/>
</dbReference>
<evidence type="ECO:0000256" key="6">
    <source>
        <dbReference type="ARBA" id="ARBA00023170"/>
    </source>
</evidence>
<feature type="region of interest" description="Disordered" evidence="8">
    <location>
        <begin position="133"/>
        <end position="156"/>
    </location>
</feature>
<organism evidence="10 11">
    <name type="scientific">Pan troglodytes</name>
    <name type="common">Chimpanzee</name>
    <dbReference type="NCBI Taxonomy" id="9598"/>
    <lineage>
        <taxon>Eukaryota</taxon>
        <taxon>Metazoa</taxon>
        <taxon>Chordata</taxon>
        <taxon>Craniata</taxon>
        <taxon>Vertebrata</taxon>
        <taxon>Euteleostomi</taxon>
        <taxon>Mammalia</taxon>
        <taxon>Eutheria</taxon>
        <taxon>Euarchontoglires</taxon>
        <taxon>Primates</taxon>
        <taxon>Haplorrhini</taxon>
        <taxon>Catarrhini</taxon>
        <taxon>Hominidae</taxon>
        <taxon>Pan</taxon>
    </lineage>
</organism>
<dbReference type="InterPro" id="IPR033544">
    <property type="entry name" value="NR0B1/2"/>
</dbReference>
<protein>
    <submittedName>
        <fullName evidence="10">NR2C2 isoform 13</fullName>
    </submittedName>
</protein>
<proteinExistence type="predicted"/>
<keyword evidence="3" id="KW-0963">Cytoplasm</keyword>
<dbReference type="Pfam" id="PF00104">
    <property type="entry name" value="Hormone_recep"/>
    <property type="match status" value="1"/>
</dbReference>
<evidence type="ECO:0000256" key="8">
    <source>
        <dbReference type="SAM" id="MobiDB-lite"/>
    </source>
</evidence>
<dbReference type="GO" id="GO:0006355">
    <property type="term" value="P:regulation of DNA-templated transcription"/>
    <property type="evidence" value="ECO:0007669"/>
    <property type="project" value="UniProtKB-ARBA"/>
</dbReference>
<accession>A0A2J8NP00</accession>
<name>A0A2J8NP00_PANTR</name>
<gene>
    <name evidence="10" type="ORF">CK820_G0008810</name>
</gene>
<keyword evidence="7" id="KW-0539">Nucleus</keyword>
<dbReference type="InterPro" id="IPR035500">
    <property type="entry name" value="NHR-like_dom_sf"/>
</dbReference>
<dbReference type="SMART" id="SM00430">
    <property type="entry name" value="HOLI"/>
    <property type="match status" value="1"/>
</dbReference>
<feature type="domain" description="NR LBD" evidence="9">
    <location>
        <begin position="1"/>
        <end position="173"/>
    </location>
</feature>
<keyword evidence="6" id="KW-0675">Receptor</keyword>
<evidence type="ECO:0000256" key="7">
    <source>
        <dbReference type="ARBA" id="ARBA00023242"/>
    </source>
</evidence>
<evidence type="ECO:0000259" key="9">
    <source>
        <dbReference type="PROSITE" id="PS51843"/>
    </source>
</evidence>
<dbReference type="EMBL" id="NBAG03000225">
    <property type="protein sequence ID" value="PNI73501.1"/>
    <property type="molecule type" value="Genomic_DNA"/>
</dbReference>
<keyword evidence="5" id="KW-0804">Transcription</keyword>
<comment type="subcellular location">
    <subcellularLocation>
        <location evidence="2">Cytoplasm</location>
    </subcellularLocation>
    <subcellularLocation>
        <location evidence="1">Nucleus</location>
    </subcellularLocation>
</comment>
<evidence type="ECO:0000256" key="1">
    <source>
        <dbReference type="ARBA" id="ARBA00004123"/>
    </source>
</evidence>
<evidence type="ECO:0000313" key="10">
    <source>
        <dbReference type="EMBL" id="PNI73501.1"/>
    </source>
</evidence>
<evidence type="ECO:0000256" key="5">
    <source>
        <dbReference type="ARBA" id="ARBA00023163"/>
    </source>
</evidence>